<dbReference type="RefSeq" id="WP_041049380.1">
    <property type="nucleotide sequence ID" value="NZ_JXAK01000039.1"/>
</dbReference>
<sequence>MKQPIRILLFTLSACPIGRSMGTVLREVMQYLPEVELNTAFVDVQINLTNEYRIKKNPTTVFLDAQNNEMGRIEGFLETEKVLEYVQELERHPAPKTVCYEENTAIKETYTIYLLREGRLQSVQIQYENLTSVKAPRITAIKLLLSAKVYGYTNPFPESCELELVNFNGPVGRVVITMKRAEEAGSDISLMQSSLIHTLRGFGVDDIVLELHYN</sequence>
<evidence type="ECO:0008006" key="3">
    <source>
        <dbReference type="Google" id="ProtNLM"/>
    </source>
</evidence>
<comment type="caution">
    <text evidence="1">The sequence shown here is derived from an EMBL/GenBank/DDBJ whole genome shotgun (WGS) entry which is preliminary data.</text>
</comment>
<keyword evidence="2" id="KW-1185">Reference proteome</keyword>
<protein>
    <recommendedName>
        <fullName evidence="3">Lipoprotein</fullName>
    </recommendedName>
</protein>
<gene>
    <name evidence="1" type="ORF">SD70_20555</name>
</gene>
<dbReference type="SUPFAM" id="SSF52833">
    <property type="entry name" value="Thioredoxin-like"/>
    <property type="match status" value="1"/>
</dbReference>
<dbReference type="Gene3D" id="3.40.30.10">
    <property type="entry name" value="Glutaredoxin"/>
    <property type="match status" value="1"/>
</dbReference>
<evidence type="ECO:0000313" key="1">
    <source>
        <dbReference type="EMBL" id="KIL39324.1"/>
    </source>
</evidence>
<evidence type="ECO:0000313" key="2">
    <source>
        <dbReference type="Proteomes" id="UP000031967"/>
    </source>
</evidence>
<dbReference type="InterPro" id="IPR036249">
    <property type="entry name" value="Thioredoxin-like_sf"/>
</dbReference>
<name>A0ABR5AE52_9BACL</name>
<accession>A0ABR5AE52</accession>
<organism evidence="1 2">
    <name type="scientific">Gordoniibacillus kamchatkensis</name>
    <dbReference type="NCBI Taxonomy" id="1590651"/>
    <lineage>
        <taxon>Bacteria</taxon>
        <taxon>Bacillati</taxon>
        <taxon>Bacillota</taxon>
        <taxon>Bacilli</taxon>
        <taxon>Bacillales</taxon>
        <taxon>Paenibacillaceae</taxon>
        <taxon>Gordoniibacillus</taxon>
    </lineage>
</organism>
<dbReference type="EMBL" id="JXAK01000039">
    <property type="protein sequence ID" value="KIL39324.1"/>
    <property type="molecule type" value="Genomic_DNA"/>
</dbReference>
<dbReference type="Proteomes" id="UP000031967">
    <property type="component" value="Unassembled WGS sequence"/>
</dbReference>
<reference evidence="1 2" key="1">
    <citation type="submission" date="2014-12" db="EMBL/GenBank/DDBJ databases">
        <title>Draft genome sequence of Paenibacillus kamchatkensis strain B-2647.</title>
        <authorList>
            <person name="Karlyshev A.V."/>
            <person name="Kudryashova E.B."/>
        </authorList>
    </citation>
    <scope>NUCLEOTIDE SEQUENCE [LARGE SCALE GENOMIC DNA]</scope>
    <source>
        <strain evidence="1 2">VKM B-2647</strain>
    </source>
</reference>
<proteinExistence type="predicted"/>